<keyword evidence="2" id="KW-1185">Reference proteome</keyword>
<evidence type="ECO:0000313" key="2">
    <source>
        <dbReference type="Proteomes" id="UP000001631"/>
    </source>
</evidence>
<sequence length="140" mass="15529">MADDSGDPGQYSEEVIEYNIKLCVRVITLARVTAVASTHKGTSKAFGVLRSRADKQLTLHAGTGNIRLLLLKSTSYISSRRRLPCGDPVNEIRRVSTYKTQYLLTSACPCKLGSKKQSKINSILRGVCHKSQVRHQRGIR</sequence>
<dbReference type="InParanoid" id="C0NSB9"/>
<gene>
    <name evidence="1" type="ORF">HCBG_06049</name>
</gene>
<dbReference type="GeneID" id="69039065"/>
<name>C0NSB9_AJECG</name>
<accession>C0NSB9</accession>
<reference evidence="1" key="1">
    <citation type="submission" date="2009-02" db="EMBL/GenBank/DDBJ databases">
        <title>The Genome Sequence of Ajellomyces capsulatus strain G186AR.</title>
        <authorList>
            <consortium name="The Broad Institute Genome Sequencing Platform"/>
            <person name="Champion M."/>
            <person name="Cuomo C."/>
            <person name="Ma L.-J."/>
            <person name="Henn M.R."/>
            <person name="Sil A."/>
            <person name="Goldman B."/>
            <person name="Young S.K."/>
            <person name="Kodira C.D."/>
            <person name="Zeng Q."/>
            <person name="Koehrsen M."/>
            <person name="Alvarado L."/>
            <person name="Berlin A."/>
            <person name="Borenstein D."/>
            <person name="Chen Z."/>
            <person name="Engels R."/>
            <person name="Freedman E."/>
            <person name="Gellesch M."/>
            <person name="Goldberg J."/>
            <person name="Griggs A."/>
            <person name="Gujja S."/>
            <person name="Heiman D."/>
            <person name="Hepburn T."/>
            <person name="Howarth C."/>
            <person name="Jen D."/>
            <person name="Larson L."/>
            <person name="Lewis B."/>
            <person name="Mehta T."/>
            <person name="Park D."/>
            <person name="Pearson M."/>
            <person name="Roberts A."/>
            <person name="Saif S."/>
            <person name="Shea T."/>
            <person name="Shenoy N."/>
            <person name="Sisk P."/>
            <person name="Stolte C."/>
            <person name="Sykes S."/>
            <person name="Walk T."/>
            <person name="White J."/>
            <person name="Yandava C."/>
            <person name="Klein B."/>
            <person name="McEwen J.G."/>
            <person name="Puccia R."/>
            <person name="Goldman G.H."/>
            <person name="Felipe M.S."/>
            <person name="Nino-Vega G."/>
            <person name="San-Blas G."/>
            <person name="Taylor J."/>
            <person name="Mendoza L."/>
            <person name="Galagan J."/>
            <person name="Nusbaum C."/>
            <person name="Birren B."/>
        </authorList>
    </citation>
    <scope>NUCLEOTIDE SEQUENCE</scope>
    <source>
        <strain evidence="1">G186AR</strain>
    </source>
</reference>
<dbReference type="EMBL" id="GG663370">
    <property type="protein sequence ID" value="EEH05785.1"/>
    <property type="molecule type" value="Genomic_DNA"/>
</dbReference>
<proteinExistence type="predicted"/>
<protein>
    <submittedName>
        <fullName evidence="1">Uncharacterized protein</fullName>
    </submittedName>
</protein>
<dbReference type="HOGENOM" id="CLU_152653_0_0_1"/>
<organism evidence="1 2">
    <name type="scientific">Ajellomyces capsulatus (strain G186AR / H82 / ATCC MYA-2454 / RMSCC 2432)</name>
    <name type="common">Darling's disease fungus</name>
    <name type="synonym">Histoplasma capsulatum</name>
    <dbReference type="NCBI Taxonomy" id="447093"/>
    <lineage>
        <taxon>Eukaryota</taxon>
        <taxon>Fungi</taxon>
        <taxon>Dikarya</taxon>
        <taxon>Ascomycota</taxon>
        <taxon>Pezizomycotina</taxon>
        <taxon>Eurotiomycetes</taxon>
        <taxon>Eurotiomycetidae</taxon>
        <taxon>Onygenales</taxon>
        <taxon>Ajellomycetaceae</taxon>
        <taxon>Histoplasma</taxon>
    </lineage>
</organism>
<dbReference type="Proteomes" id="UP000001631">
    <property type="component" value="Unassembled WGS sequence"/>
</dbReference>
<dbReference type="RefSeq" id="XP_045286266.1">
    <property type="nucleotide sequence ID" value="XM_045433098.1"/>
</dbReference>
<evidence type="ECO:0000313" key="1">
    <source>
        <dbReference type="EMBL" id="EEH05785.1"/>
    </source>
</evidence>
<dbReference type="AlphaFoldDB" id="C0NSB9"/>